<dbReference type="Proteomes" id="UP000499080">
    <property type="component" value="Unassembled WGS sequence"/>
</dbReference>
<gene>
    <name evidence="2" type="ORF">AVEN_150760_1</name>
</gene>
<dbReference type="AlphaFoldDB" id="A0A4Y2KXK4"/>
<dbReference type="EMBL" id="BGPR01005126">
    <property type="protein sequence ID" value="GBN07048.1"/>
    <property type="molecule type" value="Genomic_DNA"/>
</dbReference>
<sequence length="162" mass="17986">MFQLVPLLFSVVKLFSYISGFAALSKCRLGWTAPFSYGIGDAKARFHQISTVYVGLEHVKSAGIDLLHIGTRGLFWDGPLNFEPQSDDEDDTSAGTPFSKLPRQREEFWQLRMIYSATGPIRGGSSVESGFEPGVLWPQGRDPTIRPPRPHVDSVWKPDSGC</sequence>
<evidence type="ECO:0000313" key="3">
    <source>
        <dbReference type="Proteomes" id="UP000499080"/>
    </source>
</evidence>
<name>A0A4Y2KXK4_ARAVE</name>
<protein>
    <submittedName>
        <fullName evidence="2">Uncharacterized protein</fullName>
    </submittedName>
</protein>
<keyword evidence="3" id="KW-1185">Reference proteome</keyword>
<reference evidence="2 3" key="1">
    <citation type="journal article" date="2019" name="Sci. Rep.">
        <title>Orb-weaving spider Araneus ventricosus genome elucidates the spidroin gene catalogue.</title>
        <authorList>
            <person name="Kono N."/>
            <person name="Nakamura H."/>
            <person name="Ohtoshi R."/>
            <person name="Moran D.A.P."/>
            <person name="Shinohara A."/>
            <person name="Yoshida Y."/>
            <person name="Fujiwara M."/>
            <person name="Mori M."/>
            <person name="Tomita M."/>
            <person name="Arakawa K."/>
        </authorList>
    </citation>
    <scope>NUCLEOTIDE SEQUENCE [LARGE SCALE GENOMIC DNA]</scope>
</reference>
<feature type="region of interest" description="Disordered" evidence="1">
    <location>
        <begin position="137"/>
        <end position="162"/>
    </location>
</feature>
<organism evidence="2 3">
    <name type="scientific">Araneus ventricosus</name>
    <name type="common">Orbweaver spider</name>
    <name type="synonym">Epeira ventricosa</name>
    <dbReference type="NCBI Taxonomy" id="182803"/>
    <lineage>
        <taxon>Eukaryota</taxon>
        <taxon>Metazoa</taxon>
        <taxon>Ecdysozoa</taxon>
        <taxon>Arthropoda</taxon>
        <taxon>Chelicerata</taxon>
        <taxon>Arachnida</taxon>
        <taxon>Araneae</taxon>
        <taxon>Araneomorphae</taxon>
        <taxon>Entelegynae</taxon>
        <taxon>Araneoidea</taxon>
        <taxon>Araneidae</taxon>
        <taxon>Araneus</taxon>
    </lineage>
</organism>
<comment type="caution">
    <text evidence="2">The sequence shown here is derived from an EMBL/GenBank/DDBJ whole genome shotgun (WGS) entry which is preliminary data.</text>
</comment>
<evidence type="ECO:0000313" key="2">
    <source>
        <dbReference type="EMBL" id="GBN07048.1"/>
    </source>
</evidence>
<accession>A0A4Y2KXK4</accession>
<evidence type="ECO:0000256" key="1">
    <source>
        <dbReference type="SAM" id="MobiDB-lite"/>
    </source>
</evidence>
<proteinExistence type="predicted"/>